<dbReference type="EMBL" id="VSRR010109789">
    <property type="protein sequence ID" value="MPC97393.1"/>
    <property type="molecule type" value="Genomic_DNA"/>
</dbReference>
<evidence type="ECO:0000313" key="2">
    <source>
        <dbReference type="Proteomes" id="UP000324222"/>
    </source>
</evidence>
<keyword evidence="2" id="KW-1185">Reference proteome</keyword>
<evidence type="ECO:0000313" key="1">
    <source>
        <dbReference type="EMBL" id="MPC97393.1"/>
    </source>
</evidence>
<accession>A0A5B7JSG3</accession>
<organism evidence="1 2">
    <name type="scientific">Portunus trituberculatus</name>
    <name type="common">Swimming crab</name>
    <name type="synonym">Neptunus trituberculatus</name>
    <dbReference type="NCBI Taxonomy" id="210409"/>
    <lineage>
        <taxon>Eukaryota</taxon>
        <taxon>Metazoa</taxon>
        <taxon>Ecdysozoa</taxon>
        <taxon>Arthropoda</taxon>
        <taxon>Crustacea</taxon>
        <taxon>Multicrustacea</taxon>
        <taxon>Malacostraca</taxon>
        <taxon>Eumalacostraca</taxon>
        <taxon>Eucarida</taxon>
        <taxon>Decapoda</taxon>
        <taxon>Pleocyemata</taxon>
        <taxon>Brachyura</taxon>
        <taxon>Eubrachyura</taxon>
        <taxon>Portunoidea</taxon>
        <taxon>Portunidae</taxon>
        <taxon>Portuninae</taxon>
        <taxon>Portunus</taxon>
    </lineage>
</organism>
<dbReference type="OrthoDB" id="6370142at2759"/>
<name>A0A5B7JSG3_PORTR</name>
<dbReference type="Proteomes" id="UP000324222">
    <property type="component" value="Unassembled WGS sequence"/>
</dbReference>
<reference evidence="1 2" key="1">
    <citation type="submission" date="2019-05" db="EMBL/GenBank/DDBJ databases">
        <title>Another draft genome of Portunus trituberculatus and its Hox gene families provides insights of decapod evolution.</title>
        <authorList>
            <person name="Jeong J.-H."/>
            <person name="Song I."/>
            <person name="Kim S."/>
            <person name="Choi T."/>
            <person name="Kim D."/>
            <person name="Ryu S."/>
            <person name="Kim W."/>
        </authorList>
    </citation>
    <scope>NUCLEOTIDE SEQUENCE [LARGE SCALE GENOMIC DNA]</scope>
    <source>
        <tissue evidence="1">Muscle</tissue>
    </source>
</reference>
<sequence length="72" mass="8270">MTIINSWLLHRLVSDEPMTLLEFHREIAVSYLKAAAVNREKPRFTSSLGLLTPLSLRYDGVQHFIARIECLS</sequence>
<protein>
    <submittedName>
        <fullName evidence="1">Uncharacterized protein</fullName>
    </submittedName>
</protein>
<gene>
    <name evidence="1" type="ORF">E2C01_092706</name>
</gene>
<comment type="caution">
    <text evidence="1">The sequence shown here is derived from an EMBL/GenBank/DDBJ whole genome shotgun (WGS) entry which is preliminary data.</text>
</comment>
<proteinExistence type="predicted"/>
<dbReference type="AlphaFoldDB" id="A0A5B7JSG3"/>